<dbReference type="Proteomes" id="UP001163798">
    <property type="component" value="Unassembled WGS sequence"/>
</dbReference>
<evidence type="ECO:0000256" key="4">
    <source>
        <dbReference type="ARBA" id="ARBA00022741"/>
    </source>
</evidence>
<dbReference type="EMBL" id="MU793541">
    <property type="protein sequence ID" value="KAJ3781606.1"/>
    <property type="molecule type" value="Genomic_DNA"/>
</dbReference>
<name>A0AA38NBM6_9AGAR</name>
<dbReference type="PROSITE" id="PS50011">
    <property type="entry name" value="PROTEIN_KINASE_DOM"/>
    <property type="match status" value="1"/>
</dbReference>
<evidence type="ECO:0000256" key="8">
    <source>
        <dbReference type="ARBA" id="ARBA00048679"/>
    </source>
</evidence>
<keyword evidence="5" id="KW-0418">Kinase</keyword>
<keyword evidence="4" id="KW-0547">Nucleotide-binding</keyword>
<dbReference type="InterPro" id="IPR000719">
    <property type="entry name" value="Prot_kinase_dom"/>
</dbReference>
<evidence type="ECO:0000313" key="11">
    <source>
        <dbReference type="Proteomes" id="UP001163798"/>
    </source>
</evidence>
<organism evidence="10 11">
    <name type="scientific">Lentinula aff. detonsa</name>
    <dbReference type="NCBI Taxonomy" id="2804958"/>
    <lineage>
        <taxon>Eukaryota</taxon>
        <taxon>Fungi</taxon>
        <taxon>Dikarya</taxon>
        <taxon>Basidiomycota</taxon>
        <taxon>Agaricomycotina</taxon>
        <taxon>Agaricomycetes</taxon>
        <taxon>Agaricomycetidae</taxon>
        <taxon>Agaricales</taxon>
        <taxon>Marasmiineae</taxon>
        <taxon>Omphalotaceae</taxon>
        <taxon>Lentinula</taxon>
    </lineage>
</organism>
<evidence type="ECO:0000256" key="7">
    <source>
        <dbReference type="ARBA" id="ARBA00047899"/>
    </source>
</evidence>
<keyword evidence="3" id="KW-0808">Transferase</keyword>
<dbReference type="InterPro" id="IPR011009">
    <property type="entry name" value="Kinase-like_dom_sf"/>
</dbReference>
<dbReference type="SUPFAM" id="SSF56112">
    <property type="entry name" value="Protein kinase-like (PK-like)"/>
    <property type="match status" value="1"/>
</dbReference>
<dbReference type="Gene3D" id="1.10.510.10">
    <property type="entry name" value="Transferase(Phosphotransferase) domain 1"/>
    <property type="match status" value="1"/>
</dbReference>
<evidence type="ECO:0000259" key="9">
    <source>
        <dbReference type="PROSITE" id="PS50011"/>
    </source>
</evidence>
<sequence>MSKARDKIWWSQLNVPWIDITLGEQKPWESCPGYNQNDEVFKKDLTKEFPLRRENQLSVKGNNNRGIFMLAHNAESSGNEVIVKILNLEPLSASCEVFALKELTQVQQDEHNAKSPWSDQLVLFIKSGFVKDHAGNKWGVIVMRKQPGQQLSQMAEWITGTPEFKRHMVNTVYERTLQKIYDLVEKKGLVHVDFGPTNILVDHDGCYLIDFGAPSVYHIKGTKPTFEEFERWYKIRWGFLWGSVLQEI</sequence>
<evidence type="ECO:0000313" key="10">
    <source>
        <dbReference type="EMBL" id="KAJ3781606.1"/>
    </source>
</evidence>
<comment type="caution">
    <text evidence="10">The sequence shown here is derived from an EMBL/GenBank/DDBJ whole genome shotgun (WGS) entry which is preliminary data.</text>
</comment>
<feature type="domain" description="Protein kinase" evidence="9">
    <location>
        <begin position="54"/>
        <end position="248"/>
    </location>
</feature>
<dbReference type="GO" id="GO:0005524">
    <property type="term" value="F:ATP binding"/>
    <property type="evidence" value="ECO:0007669"/>
    <property type="project" value="UniProtKB-KW"/>
</dbReference>
<dbReference type="AlphaFoldDB" id="A0AA38NBM6"/>
<comment type="catalytic activity">
    <reaction evidence="8">
        <text>L-seryl-[protein] + ATP = O-phospho-L-seryl-[protein] + ADP + H(+)</text>
        <dbReference type="Rhea" id="RHEA:17989"/>
        <dbReference type="Rhea" id="RHEA-COMP:9863"/>
        <dbReference type="Rhea" id="RHEA-COMP:11604"/>
        <dbReference type="ChEBI" id="CHEBI:15378"/>
        <dbReference type="ChEBI" id="CHEBI:29999"/>
        <dbReference type="ChEBI" id="CHEBI:30616"/>
        <dbReference type="ChEBI" id="CHEBI:83421"/>
        <dbReference type="ChEBI" id="CHEBI:456216"/>
        <dbReference type="EC" id="2.7.11.1"/>
    </reaction>
</comment>
<evidence type="ECO:0000256" key="2">
    <source>
        <dbReference type="ARBA" id="ARBA00022527"/>
    </source>
</evidence>
<proteinExistence type="predicted"/>
<protein>
    <recommendedName>
        <fullName evidence="1">non-specific serine/threonine protein kinase</fullName>
        <ecNumber evidence="1">2.7.11.1</ecNumber>
    </recommendedName>
</protein>
<evidence type="ECO:0000256" key="6">
    <source>
        <dbReference type="ARBA" id="ARBA00022840"/>
    </source>
</evidence>
<dbReference type="InterPro" id="IPR018934">
    <property type="entry name" value="RIO_dom"/>
</dbReference>
<gene>
    <name evidence="10" type="ORF">GGU10DRAFT_366234</name>
</gene>
<reference evidence="10" key="1">
    <citation type="submission" date="2022-08" db="EMBL/GenBank/DDBJ databases">
        <authorList>
            <consortium name="DOE Joint Genome Institute"/>
            <person name="Min B."/>
            <person name="Riley R."/>
            <person name="Sierra-Patev S."/>
            <person name="Naranjo-Ortiz M."/>
            <person name="Looney B."/>
            <person name="Konkel Z."/>
            <person name="Slot J.C."/>
            <person name="Sakamoto Y."/>
            <person name="Steenwyk J.L."/>
            <person name="Rokas A."/>
            <person name="Carro J."/>
            <person name="Camarero S."/>
            <person name="Ferreira P."/>
            <person name="Molpeceres G."/>
            <person name="Ruiz-Duenas F.J."/>
            <person name="Serrano A."/>
            <person name="Henrissat B."/>
            <person name="Drula E."/>
            <person name="Hughes K.W."/>
            <person name="Mata J.L."/>
            <person name="Ishikawa N.K."/>
            <person name="Vargas-Isla R."/>
            <person name="Ushijima S."/>
            <person name="Smith C.A."/>
            <person name="Ahrendt S."/>
            <person name="Andreopoulos W."/>
            <person name="He G."/>
            <person name="Labutti K."/>
            <person name="Lipzen A."/>
            <person name="Ng V."/>
            <person name="Sandor L."/>
            <person name="Barry K."/>
            <person name="Martinez A.T."/>
            <person name="Xiao Y."/>
            <person name="Gibbons J.G."/>
            <person name="Terashima K."/>
            <person name="Hibbett D.S."/>
            <person name="Grigoriev I.V."/>
        </authorList>
    </citation>
    <scope>NUCLEOTIDE SEQUENCE</scope>
    <source>
        <strain evidence="10">TFB10291</strain>
    </source>
</reference>
<accession>A0AA38NBM6</accession>
<dbReference type="GO" id="GO:0004674">
    <property type="term" value="F:protein serine/threonine kinase activity"/>
    <property type="evidence" value="ECO:0007669"/>
    <property type="project" value="UniProtKB-KW"/>
</dbReference>
<keyword evidence="11" id="KW-1185">Reference proteome</keyword>
<evidence type="ECO:0000256" key="3">
    <source>
        <dbReference type="ARBA" id="ARBA00022679"/>
    </source>
</evidence>
<dbReference type="Pfam" id="PF01163">
    <property type="entry name" value="RIO1"/>
    <property type="match status" value="1"/>
</dbReference>
<evidence type="ECO:0000256" key="1">
    <source>
        <dbReference type="ARBA" id="ARBA00012513"/>
    </source>
</evidence>
<evidence type="ECO:0000256" key="5">
    <source>
        <dbReference type="ARBA" id="ARBA00022777"/>
    </source>
</evidence>
<dbReference type="EC" id="2.7.11.1" evidence="1"/>
<keyword evidence="2" id="KW-0723">Serine/threonine-protein kinase</keyword>
<comment type="catalytic activity">
    <reaction evidence="7">
        <text>L-threonyl-[protein] + ATP = O-phospho-L-threonyl-[protein] + ADP + H(+)</text>
        <dbReference type="Rhea" id="RHEA:46608"/>
        <dbReference type="Rhea" id="RHEA-COMP:11060"/>
        <dbReference type="Rhea" id="RHEA-COMP:11605"/>
        <dbReference type="ChEBI" id="CHEBI:15378"/>
        <dbReference type="ChEBI" id="CHEBI:30013"/>
        <dbReference type="ChEBI" id="CHEBI:30616"/>
        <dbReference type="ChEBI" id="CHEBI:61977"/>
        <dbReference type="ChEBI" id="CHEBI:456216"/>
        <dbReference type="EC" id="2.7.11.1"/>
    </reaction>
</comment>
<keyword evidence="6" id="KW-0067">ATP-binding</keyword>